<feature type="region of interest" description="Disordered" evidence="1">
    <location>
        <begin position="1"/>
        <end position="48"/>
    </location>
</feature>
<accession>A0A8H4RCA2</accession>
<dbReference type="Proteomes" id="UP000566819">
    <property type="component" value="Unassembled WGS sequence"/>
</dbReference>
<dbReference type="InterPro" id="IPR032675">
    <property type="entry name" value="LRR_dom_sf"/>
</dbReference>
<dbReference type="Gene3D" id="3.80.10.10">
    <property type="entry name" value="Ribonuclease Inhibitor"/>
    <property type="match status" value="1"/>
</dbReference>
<sequence>MEEKSRGEQVPEVEGARSMDSVTILSAQKKDNGEGTNAASMTSTTEHNQESIAMSLAGVGLKDNDPNDEVSPSTEAEAAEVKAIQEILSEIWGQIFQLLPSDDVKAVRLVWRAWRNVGARYLFQSFVSGGTEKTSRDSKKSWMTRLCHEYKEDYNYNLRLVLDGKPPRSSPEVIERRKDESVTVFAKYNNLCYSAKQDFRDIALLSKTFKTLKVLDRVDVTRKSTLSATRSWLRHFSPDFLPAAFFALSREKLIQLAKPLQQLQVLHLSFDADEVPPTVFYQGLRTFWAGFPRLKDLRFCFIEKAQSSDIKEHWYHFDTPARCYVPLTKLFENISWPQLEKLRLDDLLQIVNTHSSSLKVLELDTIALVAGNFRGLCSGLREILNLETFQVSGRLRSLHKNTENWIFPRIHDSFIDTWDAKFVDFSKWYFPGAKFAKDLERYMQKLREGRESATFRNSELPERIEAFVTKGGPPNLLREEEIKGNVELGG</sequence>
<evidence type="ECO:0000313" key="3">
    <source>
        <dbReference type="Proteomes" id="UP000566819"/>
    </source>
</evidence>
<name>A0A8H4RCA2_9HELO</name>
<evidence type="ECO:0000256" key="1">
    <source>
        <dbReference type="SAM" id="MobiDB-lite"/>
    </source>
</evidence>
<evidence type="ECO:0008006" key="4">
    <source>
        <dbReference type="Google" id="ProtNLM"/>
    </source>
</evidence>
<feature type="compositionally biased region" description="Basic and acidic residues" evidence="1">
    <location>
        <begin position="1"/>
        <end position="17"/>
    </location>
</feature>
<feature type="compositionally biased region" description="Polar residues" evidence="1">
    <location>
        <begin position="34"/>
        <end position="48"/>
    </location>
</feature>
<proteinExistence type="predicted"/>
<dbReference type="EMBL" id="JAAMPI010001105">
    <property type="protein sequence ID" value="KAF4626686.1"/>
    <property type="molecule type" value="Genomic_DNA"/>
</dbReference>
<organism evidence="2 3">
    <name type="scientific">Cudoniella acicularis</name>
    <dbReference type="NCBI Taxonomy" id="354080"/>
    <lineage>
        <taxon>Eukaryota</taxon>
        <taxon>Fungi</taxon>
        <taxon>Dikarya</taxon>
        <taxon>Ascomycota</taxon>
        <taxon>Pezizomycotina</taxon>
        <taxon>Leotiomycetes</taxon>
        <taxon>Helotiales</taxon>
        <taxon>Tricladiaceae</taxon>
        <taxon>Cudoniella</taxon>
    </lineage>
</organism>
<keyword evidence="3" id="KW-1185">Reference proteome</keyword>
<reference evidence="2 3" key="1">
    <citation type="submission" date="2020-03" db="EMBL/GenBank/DDBJ databases">
        <title>Draft Genome Sequence of Cudoniella acicularis.</title>
        <authorList>
            <person name="Buettner E."/>
            <person name="Kellner H."/>
        </authorList>
    </citation>
    <scope>NUCLEOTIDE SEQUENCE [LARGE SCALE GENOMIC DNA]</scope>
    <source>
        <strain evidence="2 3">DSM 108380</strain>
    </source>
</reference>
<evidence type="ECO:0000313" key="2">
    <source>
        <dbReference type="EMBL" id="KAF4626686.1"/>
    </source>
</evidence>
<protein>
    <recommendedName>
        <fullName evidence="4">F-box domain-containing protein</fullName>
    </recommendedName>
</protein>
<dbReference type="AlphaFoldDB" id="A0A8H4RCA2"/>
<gene>
    <name evidence="2" type="ORF">G7Y89_g11473</name>
</gene>
<comment type="caution">
    <text evidence="2">The sequence shown here is derived from an EMBL/GenBank/DDBJ whole genome shotgun (WGS) entry which is preliminary data.</text>
</comment>
<dbReference type="OrthoDB" id="5422579at2759"/>